<evidence type="ECO:0000256" key="5">
    <source>
        <dbReference type="ARBA" id="ARBA00022676"/>
    </source>
</evidence>
<comment type="pathway">
    <text evidence="2 11">Glycolipid biosynthesis; glycosylphosphatidylinositol-anchor biosynthesis.</text>
</comment>
<evidence type="ECO:0000256" key="9">
    <source>
        <dbReference type="ARBA" id="ARBA00022989"/>
    </source>
</evidence>
<feature type="transmembrane region" description="Helical" evidence="11">
    <location>
        <begin position="6"/>
        <end position="29"/>
    </location>
</feature>
<feature type="transmembrane region" description="Helical" evidence="11">
    <location>
        <begin position="237"/>
        <end position="258"/>
    </location>
</feature>
<organism evidence="12">
    <name type="scientific">Mesocestoides corti</name>
    <name type="common">Flatworm</name>
    <dbReference type="NCBI Taxonomy" id="53468"/>
    <lineage>
        <taxon>Eukaryota</taxon>
        <taxon>Metazoa</taxon>
        <taxon>Spiralia</taxon>
        <taxon>Lophotrochozoa</taxon>
        <taxon>Platyhelminthes</taxon>
        <taxon>Cestoda</taxon>
        <taxon>Eucestoda</taxon>
        <taxon>Cyclophyllidea</taxon>
        <taxon>Mesocestoididae</taxon>
        <taxon>Mesocestoides</taxon>
    </lineage>
</organism>
<dbReference type="UniPathway" id="UPA00196"/>
<evidence type="ECO:0000256" key="3">
    <source>
        <dbReference type="ARBA" id="ARBA00008698"/>
    </source>
</evidence>
<comment type="function">
    <text evidence="11">Mannosyltransferase involved in glycosylphosphatidylinositol-anchor biosynthesis.</text>
</comment>
<keyword evidence="5 11" id="KW-0328">Glycosyltransferase</keyword>
<feature type="transmembrane region" description="Helical" evidence="11">
    <location>
        <begin position="81"/>
        <end position="101"/>
    </location>
</feature>
<keyword evidence="4 11" id="KW-0337">GPI-anchor biosynthesis</keyword>
<keyword evidence="6 11" id="KW-0808">Transferase</keyword>
<comment type="caution">
    <text evidence="11">Lacks conserved residue(s) required for the propagation of feature annotation.</text>
</comment>
<evidence type="ECO:0000256" key="8">
    <source>
        <dbReference type="ARBA" id="ARBA00022824"/>
    </source>
</evidence>
<keyword evidence="10 11" id="KW-0472">Membrane</keyword>
<dbReference type="GO" id="GO:0005789">
    <property type="term" value="C:endoplasmic reticulum membrane"/>
    <property type="evidence" value="ECO:0007669"/>
    <property type="project" value="UniProtKB-SubCell"/>
</dbReference>
<keyword evidence="7 11" id="KW-0812">Transmembrane</keyword>
<feature type="transmembrane region" description="Helical" evidence="11">
    <location>
        <begin position="383"/>
        <end position="400"/>
    </location>
</feature>
<keyword evidence="8 11" id="KW-0256">Endoplasmic reticulum</keyword>
<sequence>MDTVYGNVAFFAVAAKVCIIVLTVVLSFLPNHTADAFDPPEEACVTVYDCLLRSALDGFRKWDAVYFHFISINGYLYENTLAFFPLFSIVLRTFSSFTYVFCFSSSFRTHTILCGVCLNFLFNVLCAIQIYRLSKLSLMSDSVSIVSALLFTINPASVFFSTLYSESLYTLLLISALVYINERRYLSGCILLSLTVFCRSNGLVNIGFACFPHFILLANRFLDPSSIKQKFRVILSMAYRVIIILSIVIGVAIPYVAYQYYAYFLYCSVAPRPASLSFLMPHMPSPDLEEFARKLGVPTPYSVNSTTRPEWCEVVPWSSYTRLQKKFWNVGPFNYYEWKQIPNFLLALPVIVLVIRTVHLYGRMAFKTMVSLGLIEAHRRQRLVLPHIYHVMFLCAYGIVNVHIQVLTRMLFSSCPVLYWYCASLLLDEQGVIFGRSPSAKAKASSKIAVKPRHLIDMFRIVNPLSYPLWSRQQLLLLYFYAYIVVGCFMHANFLPWT</sequence>
<dbReference type="GO" id="GO:0006506">
    <property type="term" value="P:GPI anchor biosynthetic process"/>
    <property type="evidence" value="ECO:0007669"/>
    <property type="project" value="UniProtKB-UniPathway"/>
</dbReference>
<protein>
    <recommendedName>
        <fullName evidence="11">GPI mannosyltransferase 2</fullName>
        <ecNumber evidence="11">2.4.1.-</ecNumber>
    </recommendedName>
</protein>
<feature type="transmembrane region" description="Helical" evidence="11">
    <location>
        <begin position="341"/>
        <end position="362"/>
    </location>
</feature>
<comment type="subcellular location">
    <subcellularLocation>
        <location evidence="1 11">Endoplasmic reticulum membrane</location>
        <topology evidence="1 11">Multi-pass membrane protein</topology>
    </subcellularLocation>
</comment>
<proteinExistence type="inferred from homology"/>
<dbReference type="InterPro" id="IPR007315">
    <property type="entry name" value="PIG-V/Gpi18"/>
</dbReference>
<dbReference type="WBParaSite" id="MCU_006029-RB">
    <property type="protein sequence ID" value="MCU_006029-RB"/>
    <property type="gene ID" value="MCU_006029"/>
</dbReference>
<name>A0A5K3F7G1_MESCO</name>
<accession>A0A5K3F7G1</accession>
<dbReference type="PANTHER" id="PTHR12468">
    <property type="entry name" value="GPI MANNOSYLTRANSFERASE 2"/>
    <property type="match status" value="1"/>
</dbReference>
<evidence type="ECO:0000256" key="7">
    <source>
        <dbReference type="ARBA" id="ARBA00022692"/>
    </source>
</evidence>
<dbReference type="Pfam" id="PF04188">
    <property type="entry name" value="Mannosyl_trans2"/>
    <property type="match status" value="1"/>
</dbReference>
<dbReference type="GO" id="GO:0000009">
    <property type="term" value="F:alpha-1,6-mannosyltransferase activity"/>
    <property type="evidence" value="ECO:0007669"/>
    <property type="project" value="InterPro"/>
</dbReference>
<evidence type="ECO:0000256" key="10">
    <source>
        <dbReference type="ARBA" id="ARBA00023136"/>
    </source>
</evidence>
<evidence type="ECO:0000256" key="6">
    <source>
        <dbReference type="ARBA" id="ARBA00022679"/>
    </source>
</evidence>
<evidence type="ECO:0000313" key="12">
    <source>
        <dbReference type="WBParaSite" id="MCU_006029-RB"/>
    </source>
</evidence>
<reference evidence="12" key="1">
    <citation type="submission" date="2019-11" db="UniProtKB">
        <authorList>
            <consortium name="WormBaseParasite"/>
        </authorList>
    </citation>
    <scope>IDENTIFICATION</scope>
</reference>
<keyword evidence="9 11" id="KW-1133">Transmembrane helix</keyword>
<evidence type="ECO:0000256" key="2">
    <source>
        <dbReference type="ARBA" id="ARBA00004687"/>
    </source>
</evidence>
<comment type="similarity">
    <text evidence="3 11">Belongs to the PIGV family.</text>
</comment>
<dbReference type="PANTHER" id="PTHR12468:SF2">
    <property type="entry name" value="GPI MANNOSYLTRANSFERASE 2"/>
    <property type="match status" value="1"/>
</dbReference>
<evidence type="ECO:0000256" key="1">
    <source>
        <dbReference type="ARBA" id="ARBA00004477"/>
    </source>
</evidence>
<evidence type="ECO:0000256" key="4">
    <source>
        <dbReference type="ARBA" id="ARBA00022502"/>
    </source>
</evidence>
<dbReference type="EC" id="2.4.1.-" evidence="11"/>
<dbReference type="GO" id="GO:0031501">
    <property type="term" value="C:mannosyltransferase complex"/>
    <property type="evidence" value="ECO:0007669"/>
    <property type="project" value="TreeGrafter"/>
</dbReference>
<evidence type="ECO:0000256" key="11">
    <source>
        <dbReference type="RuleBase" id="RU363112"/>
    </source>
</evidence>
<feature type="transmembrane region" description="Helical" evidence="11">
    <location>
        <begin position="475"/>
        <end position="495"/>
    </location>
</feature>
<feature type="transmembrane region" description="Helical" evidence="11">
    <location>
        <begin position="107"/>
        <end position="131"/>
    </location>
</feature>
<dbReference type="GO" id="GO:0004376">
    <property type="term" value="F:GPI mannosyltransferase activity"/>
    <property type="evidence" value="ECO:0007669"/>
    <property type="project" value="InterPro"/>
</dbReference>
<dbReference type="AlphaFoldDB" id="A0A5K3F7G1"/>